<dbReference type="AlphaFoldDB" id="A0A6J1WJZ6"/>
<dbReference type="Gene3D" id="2.10.90.10">
    <property type="entry name" value="Cystine-knot cytokines"/>
    <property type="match status" value="1"/>
</dbReference>
<sequence length="137" mass="15339">MAIERLITLTLAVVAAAALAASMPTKKEPGKLDLSDAINKTVCPIKIEINDDPKRIPRRIKEMKCRDDPNVWCSKNHIPSNECCQHQHAAVHMQCVEIQDWVQVYYPETDDTQTSRVSVGCMCVMQQGEMAQDSQPS</sequence>
<feature type="signal peptide" evidence="1">
    <location>
        <begin position="1"/>
        <end position="20"/>
    </location>
</feature>
<dbReference type="SUPFAM" id="SSF57501">
    <property type="entry name" value="Cystine-knot cytokines"/>
    <property type="match status" value="1"/>
</dbReference>
<dbReference type="InterPro" id="IPR029034">
    <property type="entry name" value="Cystine-knot_cytokine"/>
</dbReference>
<evidence type="ECO:0000313" key="2">
    <source>
        <dbReference type="Proteomes" id="UP001652740"/>
    </source>
</evidence>
<feature type="chain" id="PRO_5026802139" evidence="1">
    <location>
        <begin position="21"/>
        <end position="137"/>
    </location>
</feature>
<evidence type="ECO:0000313" key="3">
    <source>
        <dbReference type="RefSeq" id="XP_026754610.1"/>
    </source>
</evidence>
<proteinExistence type="predicted"/>
<dbReference type="Proteomes" id="UP001652740">
    <property type="component" value="Unplaced"/>
</dbReference>
<keyword evidence="1" id="KW-0732">Signal</keyword>
<dbReference type="OrthoDB" id="6038945at2759"/>
<name>A0A6J1WJZ6_GALME</name>
<dbReference type="RefSeq" id="XP_026754610.1">
    <property type="nucleotide sequence ID" value="XM_026898809.3"/>
</dbReference>
<protein>
    <submittedName>
        <fullName evidence="3">Uncharacterized protein LOC113514709</fullName>
    </submittedName>
</protein>
<organism evidence="2 3">
    <name type="scientific">Galleria mellonella</name>
    <name type="common">Greater wax moth</name>
    <dbReference type="NCBI Taxonomy" id="7137"/>
    <lineage>
        <taxon>Eukaryota</taxon>
        <taxon>Metazoa</taxon>
        <taxon>Ecdysozoa</taxon>
        <taxon>Arthropoda</taxon>
        <taxon>Hexapoda</taxon>
        <taxon>Insecta</taxon>
        <taxon>Pterygota</taxon>
        <taxon>Neoptera</taxon>
        <taxon>Endopterygota</taxon>
        <taxon>Lepidoptera</taxon>
        <taxon>Glossata</taxon>
        <taxon>Ditrysia</taxon>
        <taxon>Pyraloidea</taxon>
        <taxon>Pyralidae</taxon>
        <taxon>Galleriinae</taxon>
        <taxon>Galleria</taxon>
    </lineage>
</organism>
<dbReference type="KEGG" id="gmw:113514709"/>
<reference evidence="3" key="1">
    <citation type="submission" date="2025-08" db="UniProtKB">
        <authorList>
            <consortium name="RefSeq"/>
        </authorList>
    </citation>
    <scope>IDENTIFICATION</scope>
    <source>
        <tissue evidence="3">Whole larvae</tissue>
    </source>
</reference>
<gene>
    <name evidence="3" type="primary">LOC113514709</name>
</gene>
<dbReference type="GeneID" id="113514709"/>
<keyword evidence="2" id="KW-1185">Reference proteome</keyword>
<accession>A0A6J1WJZ6</accession>
<evidence type="ECO:0000256" key="1">
    <source>
        <dbReference type="SAM" id="SignalP"/>
    </source>
</evidence>
<dbReference type="InParanoid" id="A0A6J1WJZ6"/>